<dbReference type="RefSeq" id="WP_113961712.1">
    <property type="nucleotide sequence ID" value="NZ_QNRR01000015.1"/>
</dbReference>
<feature type="transmembrane region" description="Helical" evidence="1">
    <location>
        <begin position="7"/>
        <end position="28"/>
    </location>
</feature>
<name>A0A366H4J7_9BACT</name>
<keyword evidence="1" id="KW-1133">Transmembrane helix</keyword>
<evidence type="ECO:0000256" key="1">
    <source>
        <dbReference type="SAM" id="Phobius"/>
    </source>
</evidence>
<sequence length="192" mass="21892">MSRRAKLITLGIFFLLGIGTATLLWITWSPENPLRFRVLSEHLEHSPSYKEPLRVLEVEMENTSVATIMVRYGYLDYARDEGDTGKPAGLGMLGSLIEQKAVYALPAIIPSRRTIRHRLVFEEDVPKDTPYREVVVDYAWSSRTREMVWRGSQWLYGVLPESLGSRLLFLPNNFSTATLEPATVQPAERKIP</sequence>
<reference evidence="2 3" key="1">
    <citation type="submission" date="2018-06" db="EMBL/GenBank/DDBJ databases">
        <title>Genomic Encyclopedia of Type Strains, Phase IV (KMG-IV): sequencing the most valuable type-strain genomes for metagenomic binning, comparative biology and taxonomic classification.</title>
        <authorList>
            <person name="Goeker M."/>
        </authorList>
    </citation>
    <scope>NUCLEOTIDE SEQUENCE [LARGE SCALE GENOMIC DNA]</scope>
    <source>
        <strain evidence="2 3">DSM 25532</strain>
    </source>
</reference>
<dbReference type="EMBL" id="QNRR01000015">
    <property type="protein sequence ID" value="RBP36935.1"/>
    <property type="molecule type" value="Genomic_DNA"/>
</dbReference>
<gene>
    <name evidence="2" type="ORF">DES53_11576</name>
</gene>
<dbReference type="Proteomes" id="UP000253426">
    <property type="component" value="Unassembled WGS sequence"/>
</dbReference>
<accession>A0A366H4J7</accession>
<protein>
    <submittedName>
        <fullName evidence="2">Uncharacterized protein</fullName>
    </submittedName>
</protein>
<keyword evidence="3" id="KW-1185">Reference proteome</keyword>
<dbReference type="AlphaFoldDB" id="A0A366H4J7"/>
<keyword evidence="1" id="KW-0472">Membrane</keyword>
<comment type="caution">
    <text evidence="2">The sequence shown here is derived from an EMBL/GenBank/DDBJ whole genome shotgun (WGS) entry which is preliminary data.</text>
</comment>
<keyword evidence="1" id="KW-0812">Transmembrane</keyword>
<evidence type="ECO:0000313" key="2">
    <source>
        <dbReference type="EMBL" id="RBP36935.1"/>
    </source>
</evidence>
<organism evidence="2 3">
    <name type="scientific">Roseimicrobium gellanilyticum</name>
    <dbReference type="NCBI Taxonomy" id="748857"/>
    <lineage>
        <taxon>Bacteria</taxon>
        <taxon>Pseudomonadati</taxon>
        <taxon>Verrucomicrobiota</taxon>
        <taxon>Verrucomicrobiia</taxon>
        <taxon>Verrucomicrobiales</taxon>
        <taxon>Verrucomicrobiaceae</taxon>
        <taxon>Roseimicrobium</taxon>
    </lineage>
</organism>
<evidence type="ECO:0000313" key="3">
    <source>
        <dbReference type="Proteomes" id="UP000253426"/>
    </source>
</evidence>
<proteinExistence type="predicted"/>